<proteinExistence type="predicted"/>
<dbReference type="AlphaFoldDB" id="A0A914GSM5"/>
<evidence type="ECO:0000313" key="2">
    <source>
        <dbReference type="WBParaSite" id="Gr19_v10_g10017.t1"/>
    </source>
</evidence>
<dbReference type="WBParaSite" id="Gr19_v10_g10017.t1">
    <property type="protein sequence ID" value="Gr19_v10_g10017.t1"/>
    <property type="gene ID" value="Gr19_v10_g10017"/>
</dbReference>
<keyword evidence="1" id="KW-1185">Reference proteome</keyword>
<dbReference type="Proteomes" id="UP000887572">
    <property type="component" value="Unplaced"/>
</dbReference>
<organism evidence="1 2">
    <name type="scientific">Globodera rostochiensis</name>
    <name type="common">Golden nematode worm</name>
    <name type="synonym">Heterodera rostochiensis</name>
    <dbReference type="NCBI Taxonomy" id="31243"/>
    <lineage>
        <taxon>Eukaryota</taxon>
        <taxon>Metazoa</taxon>
        <taxon>Ecdysozoa</taxon>
        <taxon>Nematoda</taxon>
        <taxon>Chromadorea</taxon>
        <taxon>Rhabditida</taxon>
        <taxon>Tylenchina</taxon>
        <taxon>Tylenchomorpha</taxon>
        <taxon>Tylenchoidea</taxon>
        <taxon>Heteroderidae</taxon>
        <taxon>Heteroderinae</taxon>
        <taxon>Globodera</taxon>
    </lineage>
</organism>
<name>A0A914GSM5_GLORO</name>
<reference evidence="2" key="1">
    <citation type="submission" date="2022-11" db="UniProtKB">
        <authorList>
            <consortium name="WormBaseParasite"/>
        </authorList>
    </citation>
    <scope>IDENTIFICATION</scope>
</reference>
<protein>
    <submittedName>
        <fullName evidence="2">Uncharacterized protein</fullName>
    </submittedName>
</protein>
<evidence type="ECO:0000313" key="1">
    <source>
        <dbReference type="Proteomes" id="UP000887572"/>
    </source>
</evidence>
<sequence>MPSEWASPLRCGSGTRTWMRPRVGVEVCYGENRDSCCCCCCFLLATYEEMSENMSTLQKIPQVLAVAVRVVEVLSLVESSGLPPVLRRVAVPKFPIRQKQGPKTMC</sequence>
<accession>A0A914GSM5</accession>